<evidence type="ECO:0000256" key="8">
    <source>
        <dbReference type="RuleBase" id="RU362109"/>
    </source>
</evidence>
<evidence type="ECO:0000313" key="11">
    <source>
        <dbReference type="Proteomes" id="UP000239649"/>
    </source>
</evidence>
<accession>A0A2P6VKJ9</accession>
<reference evidence="10 11" key="1">
    <citation type="journal article" date="2018" name="Plant J.">
        <title>Genome sequences of Chlorella sorokiniana UTEX 1602 and Micractinium conductrix SAG 241.80: implications to maltose excretion by a green alga.</title>
        <authorList>
            <person name="Arriola M.B."/>
            <person name="Velmurugan N."/>
            <person name="Zhang Y."/>
            <person name="Plunkett M.H."/>
            <person name="Hondzo H."/>
            <person name="Barney B.M."/>
        </authorList>
    </citation>
    <scope>NUCLEOTIDE SEQUENCE [LARGE SCALE GENOMIC DNA]</scope>
    <source>
        <strain evidence="10 11">SAG 241.80</strain>
    </source>
</reference>
<dbReference type="GO" id="GO:0005524">
    <property type="term" value="F:ATP binding"/>
    <property type="evidence" value="ECO:0007669"/>
    <property type="project" value="UniProtKB-UniRule"/>
</dbReference>
<dbReference type="CDD" id="cd23812">
    <property type="entry name" value="UBCc_ScPEX4-like"/>
    <property type="match status" value="1"/>
</dbReference>
<keyword evidence="5 8" id="KW-0833">Ubl conjugation pathway</keyword>
<name>A0A2P6VKJ9_9CHLO</name>
<comment type="caution">
    <text evidence="10">The sequence shown here is derived from an EMBL/GenBank/DDBJ whole genome shotgun (WGS) entry which is preliminary data.</text>
</comment>
<evidence type="ECO:0000256" key="3">
    <source>
        <dbReference type="ARBA" id="ARBA00022679"/>
    </source>
</evidence>
<evidence type="ECO:0000259" key="9">
    <source>
        <dbReference type="PROSITE" id="PS50127"/>
    </source>
</evidence>
<feature type="domain" description="UBC core" evidence="9">
    <location>
        <begin position="2"/>
        <end position="151"/>
    </location>
</feature>
<keyword evidence="2" id="KW-0962">Peroxisome biogenesis</keyword>
<dbReference type="GO" id="GO:0061631">
    <property type="term" value="F:ubiquitin conjugating enzyme activity"/>
    <property type="evidence" value="ECO:0007669"/>
    <property type="project" value="UniProtKB-EC"/>
</dbReference>
<dbReference type="SUPFAM" id="SSF54495">
    <property type="entry name" value="UBC-like"/>
    <property type="match status" value="1"/>
</dbReference>
<evidence type="ECO:0000256" key="6">
    <source>
        <dbReference type="ARBA" id="ARBA00022840"/>
    </source>
</evidence>
<sequence length="160" mass="17742">MAARTRLFKELKECGKSKEATGIELVPDESNVFQWRALIKGPADTPYEGGTFELAISVPEQYPLVAPTVKYQTKIFHPNVHWKTGEICLDILKNAWSPAWTLQSVCQAVLALLSDPAADSPLNCDAGNLLRGGDTRGYNSMARMFTLEYALEHHEHVADP</sequence>
<dbReference type="InterPro" id="IPR050113">
    <property type="entry name" value="Ub_conjugating_enzyme"/>
</dbReference>
<comment type="similarity">
    <text evidence="8">Belongs to the ubiquitin-conjugating enzyme family.</text>
</comment>
<keyword evidence="4 8" id="KW-0547">Nucleotide-binding</keyword>
<protein>
    <recommendedName>
        <fullName evidence="1">E2 ubiquitin-conjugating enzyme</fullName>
        <ecNumber evidence="1">2.3.2.23</ecNumber>
    </recommendedName>
</protein>
<keyword evidence="11" id="KW-1185">Reference proteome</keyword>
<gene>
    <name evidence="10" type="ORF">C2E20_2096</name>
</gene>
<dbReference type="Pfam" id="PF00179">
    <property type="entry name" value="UQ_con"/>
    <property type="match status" value="1"/>
</dbReference>
<evidence type="ECO:0000313" key="10">
    <source>
        <dbReference type="EMBL" id="PSC74631.1"/>
    </source>
</evidence>
<evidence type="ECO:0000256" key="4">
    <source>
        <dbReference type="ARBA" id="ARBA00022741"/>
    </source>
</evidence>
<feature type="active site" description="Glycyl thioester intermediate" evidence="7">
    <location>
        <position position="88"/>
    </location>
</feature>
<dbReference type="Proteomes" id="UP000239649">
    <property type="component" value="Unassembled WGS sequence"/>
</dbReference>
<dbReference type="STRING" id="554055.A0A2P6VKJ9"/>
<dbReference type="PANTHER" id="PTHR24067">
    <property type="entry name" value="UBIQUITIN-CONJUGATING ENZYME E2"/>
    <property type="match status" value="1"/>
</dbReference>
<dbReference type="PROSITE" id="PS50127">
    <property type="entry name" value="UBC_2"/>
    <property type="match status" value="1"/>
</dbReference>
<organism evidence="10 11">
    <name type="scientific">Micractinium conductrix</name>
    <dbReference type="NCBI Taxonomy" id="554055"/>
    <lineage>
        <taxon>Eukaryota</taxon>
        <taxon>Viridiplantae</taxon>
        <taxon>Chlorophyta</taxon>
        <taxon>core chlorophytes</taxon>
        <taxon>Trebouxiophyceae</taxon>
        <taxon>Chlorellales</taxon>
        <taxon>Chlorellaceae</taxon>
        <taxon>Chlorella clade</taxon>
        <taxon>Micractinium</taxon>
    </lineage>
</organism>
<dbReference type="GO" id="GO:0007031">
    <property type="term" value="P:peroxisome organization"/>
    <property type="evidence" value="ECO:0007669"/>
    <property type="project" value="UniProtKB-KW"/>
</dbReference>
<dbReference type="InterPro" id="IPR016135">
    <property type="entry name" value="UBQ-conjugating_enzyme/RWD"/>
</dbReference>
<evidence type="ECO:0000256" key="5">
    <source>
        <dbReference type="ARBA" id="ARBA00022786"/>
    </source>
</evidence>
<evidence type="ECO:0000256" key="7">
    <source>
        <dbReference type="PROSITE-ProRule" id="PRU10133"/>
    </source>
</evidence>
<dbReference type="EC" id="2.3.2.23" evidence="1"/>
<dbReference type="SMART" id="SM00212">
    <property type="entry name" value="UBCc"/>
    <property type="match status" value="1"/>
</dbReference>
<proteinExistence type="inferred from homology"/>
<evidence type="ECO:0000256" key="1">
    <source>
        <dbReference type="ARBA" id="ARBA00012486"/>
    </source>
</evidence>
<evidence type="ECO:0000256" key="2">
    <source>
        <dbReference type="ARBA" id="ARBA00022593"/>
    </source>
</evidence>
<dbReference type="InterPro" id="IPR023313">
    <property type="entry name" value="UBQ-conjugating_AS"/>
</dbReference>
<dbReference type="AlphaFoldDB" id="A0A2P6VKJ9"/>
<keyword evidence="6 8" id="KW-0067">ATP-binding</keyword>
<dbReference type="Gene3D" id="3.10.110.10">
    <property type="entry name" value="Ubiquitin Conjugating Enzyme"/>
    <property type="match status" value="1"/>
</dbReference>
<dbReference type="InterPro" id="IPR000608">
    <property type="entry name" value="UBC"/>
</dbReference>
<keyword evidence="3" id="KW-0808">Transferase</keyword>
<dbReference type="EMBL" id="LHPF02000004">
    <property type="protein sequence ID" value="PSC74631.1"/>
    <property type="molecule type" value="Genomic_DNA"/>
</dbReference>
<dbReference type="PROSITE" id="PS00183">
    <property type="entry name" value="UBC_1"/>
    <property type="match status" value="1"/>
</dbReference>
<dbReference type="OrthoDB" id="9973183at2759"/>
<dbReference type="FunFam" id="3.10.110.10:FF:000044">
    <property type="entry name" value="protein PEROXIN-4 isoform X1"/>
    <property type="match status" value="1"/>
</dbReference>